<protein>
    <submittedName>
        <fullName evidence="2">Auxin-responsive protein</fullName>
    </submittedName>
</protein>
<keyword evidence="1" id="KW-1185">Reference proteome</keyword>
<evidence type="ECO:0000313" key="2">
    <source>
        <dbReference type="WBParaSite" id="Hba_03271"/>
    </source>
</evidence>
<reference evidence="2" key="1">
    <citation type="submission" date="2016-11" db="UniProtKB">
        <authorList>
            <consortium name="WormBaseParasite"/>
        </authorList>
    </citation>
    <scope>IDENTIFICATION</scope>
</reference>
<organism evidence="1 2">
    <name type="scientific">Heterorhabditis bacteriophora</name>
    <name type="common">Entomopathogenic nematode worm</name>
    <dbReference type="NCBI Taxonomy" id="37862"/>
    <lineage>
        <taxon>Eukaryota</taxon>
        <taxon>Metazoa</taxon>
        <taxon>Ecdysozoa</taxon>
        <taxon>Nematoda</taxon>
        <taxon>Chromadorea</taxon>
        <taxon>Rhabditida</taxon>
        <taxon>Rhabditina</taxon>
        <taxon>Rhabditomorpha</taxon>
        <taxon>Strongyloidea</taxon>
        <taxon>Heterorhabditidae</taxon>
        <taxon>Heterorhabditis</taxon>
    </lineage>
</organism>
<evidence type="ECO:0000313" key="1">
    <source>
        <dbReference type="Proteomes" id="UP000095283"/>
    </source>
</evidence>
<name>A0A1I7WE83_HETBA</name>
<sequence length="75" mass="8709">MKYENEWDVFRKYLACGRRLIDVVELWNLAITRSAQKLCSTARPQGKLIEDKRATNTFDVTQSSHLLTSQGKQHL</sequence>
<dbReference type="Proteomes" id="UP000095283">
    <property type="component" value="Unplaced"/>
</dbReference>
<proteinExistence type="predicted"/>
<dbReference type="WBParaSite" id="Hba_03271">
    <property type="protein sequence ID" value="Hba_03271"/>
    <property type="gene ID" value="Hba_03271"/>
</dbReference>
<dbReference type="AlphaFoldDB" id="A0A1I7WE83"/>
<accession>A0A1I7WE83</accession>